<dbReference type="Pfam" id="PF08205">
    <property type="entry name" value="C2-set_2"/>
    <property type="match status" value="1"/>
</dbReference>
<dbReference type="PROSITE" id="PS50835">
    <property type="entry name" value="IG_LIKE"/>
    <property type="match status" value="3"/>
</dbReference>
<evidence type="ECO:0000313" key="7">
    <source>
        <dbReference type="Proteomes" id="UP000887013"/>
    </source>
</evidence>
<comment type="caution">
    <text evidence="6">The sequence shown here is derived from an EMBL/GenBank/DDBJ whole genome shotgun (WGS) entry which is preliminary data.</text>
</comment>
<dbReference type="AlphaFoldDB" id="A0A8X6NHM1"/>
<dbReference type="InterPro" id="IPR007110">
    <property type="entry name" value="Ig-like_dom"/>
</dbReference>
<keyword evidence="7" id="KW-1185">Reference proteome</keyword>
<evidence type="ECO:0000256" key="3">
    <source>
        <dbReference type="ARBA" id="ARBA00023157"/>
    </source>
</evidence>
<dbReference type="InterPro" id="IPR003599">
    <property type="entry name" value="Ig_sub"/>
</dbReference>
<gene>
    <name evidence="6" type="primary">AVEN_121402_1</name>
    <name evidence="6" type="ORF">NPIL_277521</name>
</gene>
<dbReference type="Proteomes" id="UP000887013">
    <property type="component" value="Unassembled WGS sequence"/>
</dbReference>
<keyword evidence="3" id="KW-1015">Disulfide bond</keyword>
<protein>
    <submittedName>
        <fullName evidence="6">Ig-like domain-containing protein</fullName>
    </submittedName>
</protein>
<evidence type="ECO:0000256" key="2">
    <source>
        <dbReference type="ARBA" id="ARBA00023136"/>
    </source>
</evidence>
<accession>A0A8X6NHM1</accession>
<dbReference type="SUPFAM" id="SSF48726">
    <property type="entry name" value="Immunoglobulin"/>
    <property type="match status" value="2"/>
</dbReference>
<dbReference type="InterPro" id="IPR013162">
    <property type="entry name" value="CD80_C2-set"/>
</dbReference>
<dbReference type="PANTHER" id="PTHR23278:SF19">
    <property type="entry name" value="OBSCURIN"/>
    <property type="match status" value="1"/>
</dbReference>
<evidence type="ECO:0000313" key="6">
    <source>
        <dbReference type="EMBL" id="GFT14935.1"/>
    </source>
</evidence>
<dbReference type="CDD" id="cd00096">
    <property type="entry name" value="Ig"/>
    <property type="match status" value="1"/>
</dbReference>
<evidence type="ECO:0000256" key="1">
    <source>
        <dbReference type="ARBA" id="ARBA00004167"/>
    </source>
</evidence>
<reference evidence="6" key="1">
    <citation type="submission" date="2020-08" db="EMBL/GenBank/DDBJ databases">
        <title>Multicomponent nature underlies the extraordinary mechanical properties of spider dragline silk.</title>
        <authorList>
            <person name="Kono N."/>
            <person name="Nakamura H."/>
            <person name="Mori M."/>
            <person name="Yoshida Y."/>
            <person name="Ohtoshi R."/>
            <person name="Malay A.D."/>
            <person name="Moran D.A.P."/>
            <person name="Tomita M."/>
            <person name="Numata K."/>
            <person name="Arakawa K."/>
        </authorList>
    </citation>
    <scope>NUCLEOTIDE SEQUENCE</scope>
</reference>
<evidence type="ECO:0000259" key="5">
    <source>
        <dbReference type="PROSITE" id="PS50835"/>
    </source>
</evidence>
<organism evidence="6 7">
    <name type="scientific">Nephila pilipes</name>
    <name type="common">Giant wood spider</name>
    <name type="synonym">Nephila maculata</name>
    <dbReference type="NCBI Taxonomy" id="299642"/>
    <lineage>
        <taxon>Eukaryota</taxon>
        <taxon>Metazoa</taxon>
        <taxon>Ecdysozoa</taxon>
        <taxon>Arthropoda</taxon>
        <taxon>Chelicerata</taxon>
        <taxon>Arachnida</taxon>
        <taxon>Araneae</taxon>
        <taxon>Araneomorphae</taxon>
        <taxon>Entelegynae</taxon>
        <taxon>Araneoidea</taxon>
        <taxon>Nephilidae</taxon>
        <taxon>Nephila</taxon>
    </lineage>
</organism>
<dbReference type="PANTHER" id="PTHR23278">
    <property type="entry name" value="SIDESTEP PROTEIN"/>
    <property type="match status" value="1"/>
</dbReference>
<feature type="transmembrane region" description="Helical" evidence="4">
    <location>
        <begin position="295"/>
        <end position="318"/>
    </location>
</feature>
<proteinExistence type="predicted"/>
<dbReference type="OrthoDB" id="6413693at2759"/>
<dbReference type="InterPro" id="IPR003598">
    <property type="entry name" value="Ig_sub2"/>
</dbReference>
<dbReference type="InterPro" id="IPR013783">
    <property type="entry name" value="Ig-like_fold"/>
</dbReference>
<feature type="domain" description="Ig-like" evidence="5">
    <location>
        <begin position="111"/>
        <end position="200"/>
    </location>
</feature>
<dbReference type="InterPro" id="IPR036179">
    <property type="entry name" value="Ig-like_dom_sf"/>
</dbReference>
<feature type="domain" description="Ig-like" evidence="5">
    <location>
        <begin position="6"/>
        <end position="106"/>
    </location>
</feature>
<dbReference type="Gene3D" id="2.60.40.10">
    <property type="entry name" value="Immunoglobulins"/>
    <property type="match status" value="2"/>
</dbReference>
<feature type="domain" description="Ig-like" evidence="5">
    <location>
        <begin position="203"/>
        <end position="288"/>
    </location>
</feature>
<evidence type="ECO:0000256" key="4">
    <source>
        <dbReference type="SAM" id="Phobius"/>
    </source>
</evidence>
<dbReference type="SMART" id="SM00408">
    <property type="entry name" value="IGc2"/>
    <property type="match status" value="1"/>
</dbReference>
<dbReference type="SMART" id="SM00409">
    <property type="entry name" value="IG"/>
    <property type="match status" value="2"/>
</dbReference>
<comment type="subcellular location">
    <subcellularLocation>
        <location evidence="1">Membrane</location>
        <topology evidence="1">Single-pass membrane protein</topology>
    </subcellularLocation>
</comment>
<dbReference type="Pfam" id="PF13927">
    <property type="entry name" value="Ig_3"/>
    <property type="match status" value="1"/>
</dbReference>
<keyword evidence="4" id="KW-1133">Transmembrane helix</keyword>
<name>A0A8X6NHM1_NEPPI</name>
<sequence>MHNCFPSISVPPLDIKMEKNFQEPLSAGEEVTFTCKSFGSHPRAHIRWCLDGQSAISKDIVTDNGNVTTSYHQRRSSSQDDGKALECIVTNPSIPNFILKQTYMMTVHYKPEIMMDIRPSSNSIKEGSNVTIICNIRSNPVASRTFWLFQDKKILNSPNVFNEGANLFIQGIKRTDAGNYSCEASNIKGTSRAAIQVNVDYAPVCQDIEISAKHKREHNKDVANVTCNLSSNSENVTFYWMTRNSSSNHSWSTGRDSYTLVELDENLFELSCWGENAVGLQKSTCTFSFDDTTKAGYDVIFIISFVAILCFIIFLAFFRKLYERDQKDSDVESNEVIGLKDRGCGQMLNNCVKSKGTTTNNEYLSKFLSSEYSKITKNKNSSTIPERFSKVKMSEESEEMKVLLRCVKTENPRRIRSSQF</sequence>
<dbReference type="GO" id="GO:0016020">
    <property type="term" value="C:membrane"/>
    <property type="evidence" value="ECO:0007669"/>
    <property type="project" value="UniProtKB-SubCell"/>
</dbReference>
<keyword evidence="2 4" id="KW-0472">Membrane</keyword>
<keyword evidence="4" id="KW-0812">Transmembrane</keyword>
<dbReference type="EMBL" id="BMAW01058191">
    <property type="protein sequence ID" value="GFT14935.1"/>
    <property type="molecule type" value="Genomic_DNA"/>
</dbReference>